<evidence type="ECO:0000313" key="1">
    <source>
        <dbReference type="EMBL" id="CAG8619061.1"/>
    </source>
</evidence>
<dbReference type="Proteomes" id="UP000789702">
    <property type="component" value="Unassembled WGS sequence"/>
</dbReference>
<evidence type="ECO:0000313" key="2">
    <source>
        <dbReference type="Proteomes" id="UP000789702"/>
    </source>
</evidence>
<protein>
    <submittedName>
        <fullName evidence="1">2137_t:CDS:1</fullName>
    </submittedName>
</protein>
<keyword evidence="2" id="KW-1185">Reference proteome</keyword>
<sequence>YSQLRLKYGQIADKINTQSSRDTITMSYLHNDDRYKDCDKSDYKSMVFTTNLTSGVLILDNEQFTRILTENKFNNDIIKKLSLDENLWNPSMDYWNEIKNIVNPKAKKGSFLFIV</sequence>
<gene>
    <name evidence="1" type="ORF">DHETER_LOCUS7939</name>
</gene>
<accession>A0ACA9MZ97</accession>
<name>A0ACA9MZ97_9GLOM</name>
<feature type="non-terminal residue" evidence="1">
    <location>
        <position position="1"/>
    </location>
</feature>
<comment type="caution">
    <text evidence="1">The sequence shown here is derived from an EMBL/GenBank/DDBJ whole genome shotgun (WGS) entry which is preliminary data.</text>
</comment>
<proteinExistence type="predicted"/>
<reference evidence="1" key="1">
    <citation type="submission" date="2021-06" db="EMBL/GenBank/DDBJ databases">
        <authorList>
            <person name="Kallberg Y."/>
            <person name="Tangrot J."/>
            <person name="Rosling A."/>
        </authorList>
    </citation>
    <scope>NUCLEOTIDE SEQUENCE</scope>
    <source>
        <strain evidence="1">IL203A</strain>
    </source>
</reference>
<organism evidence="1 2">
    <name type="scientific">Dentiscutata heterogama</name>
    <dbReference type="NCBI Taxonomy" id="1316150"/>
    <lineage>
        <taxon>Eukaryota</taxon>
        <taxon>Fungi</taxon>
        <taxon>Fungi incertae sedis</taxon>
        <taxon>Mucoromycota</taxon>
        <taxon>Glomeromycotina</taxon>
        <taxon>Glomeromycetes</taxon>
        <taxon>Diversisporales</taxon>
        <taxon>Gigasporaceae</taxon>
        <taxon>Dentiscutata</taxon>
    </lineage>
</organism>
<dbReference type="EMBL" id="CAJVPU010011949">
    <property type="protein sequence ID" value="CAG8619061.1"/>
    <property type="molecule type" value="Genomic_DNA"/>
</dbReference>